<name>A0A2P2QSH0_RHIMU</name>
<sequence>MVEDELAAKWHSKENWPNYLDICESKFEDSI</sequence>
<organism evidence="1">
    <name type="scientific">Rhizophora mucronata</name>
    <name type="common">Asiatic mangrove</name>
    <dbReference type="NCBI Taxonomy" id="61149"/>
    <lineage>
        <taxon>Eukaryota</taxon>
        <taxon>Viridiplantae</taxon>
        <taxon>Streptophyta</taxon>
        <taxon>Embryophyta</taxon>
        <taxon>Tracheophyta</taxon>
        <taxon>Spermatophyta</taxon>
        <taxon>Magnoliopsida</taxon>
        <taxon>eudicotyledons</taxon>
        <taxon>Gunneridae</taxon>
        <taxon>Pentapetalae</taxon>
        <taxon>rosids</taxon>
        <taxon>fabids</taxon>
        <taxon>Malpighiales</taxon>
        <taxon>Rhizophoraceae</taxon>
        <taxon>Rhizophora</taxon>
    </lineage>
</organism>
<accession>A0A2P2QSH0</accession>
<proteinExistence type="predicted"/>
<dbReference type="AlphaFoldDB" id="A0A2P2QSH0"/>
<evidence type="ECO:0000313" key="1">
    <source>
        <dbReference type="EMBL" id="MBX69814.1"/>
    </source>
</evidence>
<reference evidence="1" key="1">
    <citation type="submission" date="2018-02" db="EMBL/GenBank/DDBJ databases">
        <title>Rhizophora mucronata_Transcriptome.</title>
        <authorList>
            <person name="Meera S.P."/>
            <person name="Sreeshan A."/>
            <person name="Augustine A."/>
        </authorList>
    </citation>
    <scope>NUCLEOTIDE SEQUENCE</scope>
    <source>
        <tissue evidence="1">Leaf</tissue>
    </source>
</reference>
<dbReference type="EMBL" id="GGEC01089330">
    <property type="protein sequence ID" value="MBX69814.1"/>
    <property type="molecule type" value="Transcribed_RNA"/>
</dbReference>
<protein>
    <submittedName>
        <fullName evidence="1">Uncharacterized protein</fullName>
    </submittedName>
</protein>